<reference evidence="2" key="1">
    <citation type="journal article" date="2020" name="Stud. Mycol.">
        <title>101 Dothideomycetes genomes: a test case for predicting lifestyles and emergence of pathogens.</title>
        <authorList>
            <person name="Haridas S."/>
            <person name="Albert R."/>
            <person name="Binder M."/>
            <person name="Bloem J."/>
            <person name="Labutti K."/>
            <person name="Salamov A."/>
            <person name="Andreopoulos B."/>
            <person name="Baker S."/>
            <person name="Barry K."/>
            <person name="Bills G."/>
            <person name="Bluhm B."/>
            <person name="Cannon C."/>
            <person name="Castanera R."/>
            <person name="Culley D."/>
            <person name="Daum C."/>
            <person name="Ezra D."/>
            <person name="Gonzalez J."/>
            <person name="Henrissat B."/>
            <person name="Kuo A."/>
            <person name="Liang C."/>
            <person name="Lipzen A."/>
            <person name="Lutzoni F."/>
            <person name="Magnuson J."/>
            <person name="Mondo S."/>
            <person name="Nolan M."/>
            <person name="Ohm R."/>
            <person name="Pangilinan J."/>
            <person name="Park H.-J."/>
            <person name="Ramirez L."/>
            <person name="Alfaro M."/>
            <person name="Sun H."/>
            <person name="Tritt A."/>
            <person name="Yoshinaga Y."/>
            <person name="Zwiers L.-H."/>
            <person name="Turgeon B."/>
            <person name="Goodwin S."/>
            <person name="Spatafora J."/>
            <person name="Crous P."/>
            <person name="Grigoriev I."/>
        </authorList>
    </citation>
    <scope>NUCLEOTIDE SEQUENCE</scope>
    <source>
        <strain evidence="2">CBS 175.79</strain>
    </source>
</reference>
<feature type="compositionally biased region" description="Polar residues" evidence="1">
    <location>
        <begin position="140"/>
        <end position="151"/>
    </location>
</feature>
<evidence type="ECO:0000313" key="3">
    <source>
        <dbReference type="Proteomes" id="UP000799778"/>
    </source>
</evidence>
<dbReference type="Proteomes" id="UP000799778">
    <property type="component" value="Unassembled WGS sequence"/>
</dbReference>
<sequence>MRFSFERDSSRNGAYWVFYPTPIAWDNAQDNTLETRTPIQDETCALDSSRRRTAGAQPPSRTARTRNRRSSLLVVATRQPVSKHDRQETLNLPARLSISHARVATPKTVKATVTIQRRQRAPQHSYDEPTMMAEPISIPSHPTLTRSPGRTTRTREQHADPVVASSKPIPIKSQRARARDTQVEEGQSSLRRCRTWLRQFSRRSYEEEDNDDLLVLQCGDDVGEAAFIKRGKDDPDILPAHTTPEELYDSSMWTFG</sequence>
<evidence type="ECO:0000313" key="2">
    <source>
        <dbReference type="EMBL" id="KAF2011130.1"/>
    </source>
</evidence>
<organism evidence="2 3">
    <name type="scientific">Aaosphaeria arxii CBS 175.79</name>
    <dbReference type="NCBI Taxonomy" id="1450172"/>
    <lineage>
        <taxon>Eukaryota</taxon>
        <taxon>Fungi</taxon>
        <taxon>Dikarya</taxon>
        <taxon>Ascomycota</taxon>
        <taxon>Pezizomycotina</taxon>
        <taxon>Dothideomycetes</taxon>
        <taxon>Pleosporomycetidae</taxon>
        <taxon>Pleosporales</taxon>
        <taxon>Pleosporales incertae sedis</taxon>
        <taxon>Aaosphaeria</taxon>
    </lineage>
</organism>
<feature type="region of interest" description="Disordered" evidence="1">
    <location>
        <begin position="45"/>
        <end position="70"/>
    </location>
</feature>
<name>A0A6A5XE15_9PLEO</name>
<protein>
    <submittedName>
        <fullName evidence="2">Uncharacterized protein</fullName>
    </submittedName>
</protein>
<feature type="region of interest" description="Disordered" evidence="1">
    <location>
        <begin position="133"/>
        <end position="164"/>
    </location>
</feature>
<dbReference type="AlphaFoldDB" id="A0A6A5XE15"/>
<dbReference type="EMBL" id="ML978075">
    <property type="protein sequence ID" value="KAF2011130.1"/>
    <property type="molecule type" value="Genomic_DNA"/>
</dbReference>
<accession>A0A6A5XE15</accession>
<dbReference type="GeneID" id="54286601"/>
<keyword evidence="3" id="KW-1185">Reference proteome</keyword>
<proteinExistence type="predicted"/>
<evidence type="ECO:0000256" key="1">
    <source>
        <dbReference type="SAM" id="MobiDB-lite"/>
    </source>
</evidence>
<dbReference type="RefSeq" id="XP_033379469.1">
    <property type="nucleotide sequence ID" value="XM_033529204.1"/>
</dbReference>
<gene>
    <name evidence="2" type="ORF">BU24DRAFT_427338</name>
</gene>